<dbReference type="HOGENOM" id="CLU_073615_0_0_9"/>
<comment type="function">
    <text evidence="2">Purine salvage pathway enzyme that catalyzes the transfer of the ribosyl-5-phosphate group from 5-phospho-alpha-D-ribose 1-diphosphate (PRPP) to the N9 position of the 6-oxopurines hypoxanthine and guanine to form the corresponding ribonucleotides IMP (inosine 5'-monophosphate) and GMP (guanosine 5'-monophosphate), with the release of PPi.</text>
</comment>
<dbReference type="Proteomes" id="UP000016637">
    <property type="component" value="Unassembled WGS sequence"/>
</dbReference>
<comment type="pathway">
    <text evidence="4 16">Purine metabolism; IMP biosynthesis via salvage pathway; IMP from hypoxanthine: step 1/1.</text>
</comment>
<dbReference type="GO" id="GO:0006166">
    <property type="term" value="P:purine ribonucleoside salvage"/>
    <property type="evidence" value="ECO:0007669"/>
    <property type="project" value="UniProtKB-KW"/>
</dbReference>
<comment type="similarity">
    <text evidence="6 16">Belongs to the purine/pyrimidine phosphoribosyltransferase family.</text>
</comment>
<dbReference type="UniPathway" id="UPA00591">
    <property type="reaction ID" value="UER00648"/>
</dbReference>
<dbReference type="GO" id="GO:0000166">
    <property type="term" value="F:nucleotide binding"/>
    <property type="evidence" value="ECO:0007669"/>
    <property type="project" value="UniProtKB-KW"/>
</dbReference>
<evidence type="ECO:0000313" key="18">
    <source>
        <dbReference type="EMBL" id="ERK58316.1"/>
    </source>
</evidence>
<reference evidence="18 19" key="1">
    <citation type="submission" date="2013-08" db="EMBL/GenBank/DDBJ databases">
        <authorList>
            <person name="Weinstock G."/>
            <person name="Sodergren E."/>
            <person name="Wylie T."/>
            <person name="Fulton L."/>
            <person name="Fulton R."/>
            <person name="Fronick C."/>
            <person name="O'Laughlin M."/>
            <person name="Godfrey J."/>
            <person name="Miner T."/>
            <person name="Herter B."/>
            <person name="Appelbaum E."/>
            <person name="Cordes M."/>
            <person name="Lek S."/>
            <person name="Wollam A."/>
            <person name="Pepin K.H."/>
            <person name="Palsikar V.B."/>
            <person name="Mitreva M."/>
            <person name="Wilson R.K."/>
        </authorList>
    </citation>
    <scope>NUCLEOTIDE SEQUENCE [LARGE SCALE GENOMIC DNA]</scope>
    <source>
        <strain evidence="18 19">ATCC 700627</strain>
    </source>
</reference>
<dbReference type="FunFam" id="3.40.50.2020:FF:000006">
    <property type="entry name" value="Hypoxanthine phosphoribosyltransferase"/>
    <property type="match status" value="1"/>
</dbReference>
<sequence>MENLKQDIEKILFSHEEIVNASKRIAKQIEEDYKDKEPVLLCTLKGALPFMAEVMKHIDIHVVTDFIDVSSYHGGTCSSGTIKINKDVAMDVKDKDVIIIEDIVDTGRTLKCLIEYLKELGVNSVTCASLVDKPETRVVEVQADYIGIESPNAFLVGFGLDYEEKYRNLPYIGVLKKEIYTK</sequence>
<dbReference type="InterPro" id="IPR050408">
    <property type="entry name" value="HGPRT"/>
</dbReference>
<evidence type="ECO:0000256" key="12">
    <source>
        <dbReference type="ARBA" id="ARBA00022741"/>
    </source>
</evidence>
<organism evidence="18 19">
    <name type="scientific">Gemella bergeri ATCC 700627</name>
    <dbReference type="NCBI Taxonomy" id="1321820"/>
    <lineage>
        <taxon>Bacteria</taxon>
        <taxon>Bacillati</taxon>
        <taxon>Bacillota</taxon>
        <taxon>Bacilli</taxon>
        <taxon>Bacillales</taxon>
        <taxon>Gemellaceae</taxon>
        <taxon>Gemella</taxon>
    </lineage>
</organism>
<dbReference type="GO" id="GO:0052657">
    <property type="term" value="F:guanine phosphoribosyltransferase activity"/>
    <property type="evidence" value="ECO:0007669"/>
    <property type="project" value="UniProtKB-ARBA"/>
</dbReference>
<proteinExistence type="inferred from homology"/>
<evidence type="ECO:0000256" key="13">
    <source>
        <dbReference type="ARBA" id="ARBA00022842"/>
    </source>
</evidence>
<keyword evidence="19" id="KW-1185">Reference proteome</keyword>
<gene>
    <name evidence="18" type="ORF">HMPREF1983_00839</name>
</gene>
<dbReference type="GO" id="GO:0005829">
    <property type="term" value="C:cytosol"/>
    <property type="evidence" value="ECO:0007669"/>
    <property type="project" value="TreeGrafter"/>
</dbReference>
<comment type="catalytic activity">
    <reaction evidence="14">
        <text>GMP + diphosphate = guanine + 5-phospho-alpha-D-ribose 1-diphosphate</text>
        <dbReference type="Rhea" id="RHEA:25424"/>
        <dbReference type="ChEBI" id="CHEBI:16235"/>
        <dbReference type="ChEBI" id="CHEBI:33019"/>
        <dbReference type="ChEBI" id="CHEBI:58017"/>
        <dbReference type="ChEBI" id="CHEBI:58115"/>
        <dbReference type="EC" id="2.4.2.8"/>
    </reaction>
    <physiologicalReaction direction="right-to-left" evidence="14">
        <dbReference type="Rhea" id="RHEA:25426"/>
    </physiologicalReaction>
</comment>
<evidence type="ECO:0000256" key="3">
    <source>
        <dbReference type="ARBA" id="ARBA00004496"/>
    </source>
</evidence>
<dbReference type="PATRIC" id="fig|1321820.3.peg.819"/>
<dbReference type="InterPro" id="IPR000836">
    <property type="entry name" value="PRTase_dom"/>
</dbReference>
<evidence type="ECO:0000256" key="9">
    <source>
        <dbReference type="ARBA" id="ARBA00022679"/>
    </source>
</evidence>
<evidence type="ECO:0000256" key="14">
    <source>
        <dbReference type="ARBA" id="ARBA00048811"/>
    </source>
</evidence>
<evidence type="ECO:0000256" key="11">
    <source>
        <dbReference type="ARBA" id="ARBA00022726"/>
    </source>
</evidence>
<keyword evidence="10 16" id="KW-0479">Metal-binding</keyword>
<dbReference type="RefSeq" id="WP_021753500.1">
    <property type="nucleotide sequence ID" value="NZ_KI271867.1"/>
</dbReference>
<evidence type="ECO:0000256" key="1">
    <source>
        <dbReference type="ARBA" id="ARBA00001946"/>
    </source>
</evidence>
<dbReference type="AlphaFoldDB" id="U2QP85"/>
<evidence type="ECO:0000256" key="6">
    <source>
        <dbReference type="ARBA" id="ARBA00008391"/>
    </source>
</evidence>
<evidence type="ECO:0000256" key="16">
    <source>
        <dbReference type="RuleBase" id="RU364099"/>
    </source>
</evidence>
<dbReference type="eggNOG" id="COG0634">
    <property type="taxonomic scope" value="Bacteria"/>
</dbReference>
<dbReference type="PANTHER" id="PTHR43340">
    <property type="entry name" value="HYPOXANTHINE-GUANINE PHOSPHORIBOSYLTRANSFERASE"/>
    <property type="match status" value="1"/>
</dbReference>
<evidence type="ECO:0000313" key="19">
    <source>
        <dbReference type="Proteomes" id="UP000016637"/>
    </source>
</evidence>
<keyword evidence="9 16" id="KW-0808">Transferase</keyword>
<evidence type="ECO:0000256" key="10">
    <source>
        <dbReference type="ARBA" id="ARBA00022723"/>
    </source>
</evidence>
<evidence type="ECO:0000256" key="2">
    <source>
        <dbReference type="ARBA" id="ARBA00002049"/>
    </source>
</evidence>
<keyword evidence="8 16" id="KW-0328">Glycosyltransferase</keyword>
<accession>U2QP85</accession>
<dbReference type="Pfam" id="PF00156">
    <property type="entry name" value="Pribosyltran"/>
    <property type="match status" value="1"/>
</dbReference>
<protein>
    <recommendedName>
        <fullName evidence="16">Hypoxanthine phosphoribosyltransferase</fullName>
        <ecNumber evidence="16">2.4.2.8</ecNumber>
    </recommendedName>
</protein>
<evidence type="ECO:0000256" key="4">
    <source>
        <dbReference type="ARBA" id="ARBA00004669"/>
    </source>
</evidence>
<dbReference type="EMBL" id="AWVP01000052">
    <property type="protein sequence ID" value="ERK58316.1"/>
    <property type="molecule type" value="Genomic_DNA"/>
</dbReference>
<dbReference type="InterPro" id="IPR005904">
    <property type="entry name" value="Hxn_phspho_trans"/>
</dbReference>
<comment type="pathway">
    <text evidence="5">Purine metabolism; GMP biosynthesis via salvage pathway; GMP from guanine: step 1/1.</text>
</comment>
<dbReference type="EC" id="2.4.2.8" evidence="16"/>
<keyword evidence="11 16" id="KW-0660">Purine salvage</keyword>
<comment type="cofactor">
    <cofactor evidence="1 16">
        <name>Mg(2+)</name>
        <dbReference type="ChEBI" id="CHEBI:18420"/>
    </cofactor>
</comment>
<dbReference type="GO" id="GO:0032264">
    <property type="term" value="P:IMP salvage"/>
    <property type="evidence" value="ECO:0007669"/>
    <property type="project" value="UniProtKB-UniPathway"/>
</dbReference>
<dbReference type="NCBIfam" id="TIGR01203">
    <property type="entry name" value="HGPRTase"/>
    <property type="match status" value="1"/>
</dbReference>
<keyword evidence="13 16" id="KW-0460">Magnesium</keyword>
<evidence type="ECO:0000256" key="7">
    <source>
        <dbReference type="ARBA" id="ARBA00022490"/>
    </source>
</evidence>
<evidence type="ECO:0000256" key="15">
    <source>
        <dbReference type="ARBA" id="ARBA00049402"/>
    </source>
</evidence>
<dbReference type="GO" id="GO:0046100">
    <property type="term" value="P:hypoxanthine metabolic process"/>
    <property type="evidence" value="ECO:0007669"/>
    <property type="project" value="TreeGrafter"/>
</dbReference>
<feature type="domain" description="Phosphoribosyltransferase" evidence="17">
    <location>
        <begin position="12"/>
        <end position="162"/>
    </location>
</feature>
<dbReference type="GO" id="GO:0000287">
    <property type="term" value="F:magnesium ion binding"/>
    <property type="evidence" value="ECO:0007669"/>
    <property type="project" value="TreeGrafter"/>
</dbReference>
<comment type="catalytic activity">
    <reaction evidence="15">
        <text>IMP + diphosphate = hypoxanthine + 5-phospho-alpha-D-ribose 1-diphosphate</text>
        <dbReference type="Rhea" id="RHEA:17973"/>
        <dbReference type="ChEBI" id="CHEBI:17368"/>
        <dbReference type="ChEBI" id="CHEBI:33019"/>
        <dbReference type="ChEBI" id="CHEBI:58017"/>
        <dbReference type="ChEBI" id="CHEBI:58053"/>
        <dbReference type="EC" id="2.4.2.8"/>
    </reaction>
    <physiologicalReaction direction="right-to-left" evidence="15">
        <dbReference type="Rhea" id="RHEA:17975"/>
    </physiologicalReaction>
</comment>
<comment type="subcellular location">
    <subcellularLocation>
        <location evidence="3 16">Cytoplasm</location>
    </subcellularLocation>
</comment>
<keyword evidence="7 16" id="KW-0963">Cytoplasm</keyword>
<dbReference type="PANTHER" id="PTHR43340:SF1">
    <property type="entry name" value="HYPOXANTHINE PHOSPHORIBOSYLTRANSFERASE"/>
    <property type="match status" value="1"/>
</dbReference>
<evidence type="ECO:0000256" key="8">
    <source>
        <dbReference type="ARBA" id="ARBA00022676"/>
    </source>
</evidence>
<dbReference type="GO" id="GO:0032263">
    <property type="term" value="P:GMP salvage"/>
    <property type="evidence" value="ECO:0007669"/>
    <property type="project" value="TreeGrafter"/>
</dbReference>
<dbReference type="GO" id="GO:0004422">
    <property type="term" value="F:hypoxanthine phosphoribosyltransferase activity"/>
    <property type="evidence" value="ECO:0007669"/>
    <property type="project" value="InterPro"/>
</dbReference>
<name>U2QP85_9BACL</name>
<dbReference type="GO" id="GO:0006178">
    <property type="term" value="P:guanine salvage"/>
    <property type="evidence" value="ECO:0007669"/>
    <property type="project" value="TreeGrafter"/>
</dbReference>
<evidence type="ECO:0000256" key="5">
    <source>
        <dbReference type="ARBA" id="ARBA00004676"/>
    </source>
</evidence>
<dbReference type="SUPFAM" id="SSF53271">
    <property type="entry name" value="PRTase-like"/>
    <property type="match status" value="1"/>
</dbReference>
<dbReference type="CDD" id="cd06223">
    <property type="entry name" value="PRTases_typeI"/>
    <property type="match status" value="1"/>
</dbReference>
<dbReference type="Gene3D" id="3.40.50.2020">
    <property type="match status" value="1"/>
</dbReference>
<comment type="caution">
    <text evidence="18">The sequence shown here is derived from an EMBL/GenBank/DDBJ whole genome shotgun (WGS) entry which is preliminary data.</text>
</comment>
<dbReference type="InterPro" id="IPR029057">
    <property type="entry name" value="PRTase-like"/>
</dbReference>
<keyword evidence="12 16" id="KW-0547">Nucleotide-binding</keyword>
<evidence type="ECO:0000259" key="17">
    <source>
        <dbReference type="Pfam" id="PF00156"/>
    </source>
</evidence>